<keyword evidence="2" id="KW-1185">Reference proteome</keyword>
<reference evidence="2" key="1">
    <citation type="journal article" date="2019" name="Int. J. Syst. Evol. Microbiol.">
        <title>The Global Catalogue of Microorganisms (GCM) 10K type strain sequencing project: providing services to taxonomists for standard genome sequencing and annotation.</title>
        <authorList>
            <consortium name="The Broad Institute Genomics Platform"/>
            <consortium name="The Broad Institute Genome Sequencing Center for Infectious Disease"/>
            <person name="Wu L."/>
            <person name="Ma J."/>
        </authorList>
    </citation>
    <scope>NUCLEOTIDE SEQUENCE [LARGE SCALE GENOMIC DNA]</scope>
    <source>
        <strain evidence="2">CGMCC 1.15399</strain>
    </source>
</reference>
<protein>
    <submittedName>
        <fullName evidence="1">Uncharacterized protein</fullName>
    </submittedName>
</protein>
<name>A0ABW4GZR6_9ACTN</name>
<comment type="caution">
    <text evidence="1">The sequence shown here is derived from an EMBL/GenBank/DDBJ whole genome shotgun (WGS) entry which is preliminary data.</text>
</comment>
<gene>
    <name evidence="1" type="ORF">ACFSJ0_62535</name>
</gene>
<organism evidence="1 2">
    <name type="scientific">Nonomuraea guangzhouensis</name>
    <dbReference type="NCBI Taxonomy" id="1291555"/>
    <lineage>
        <taxon>Bacteria</taxon>
        <taxon>Bacillati</taxon>
        <taxon>Actinomycetota</taxon>
        <taxon>Actinomycetes</taxon>
        <taxon>Streptosporangiales</taxon>
        <taxon>Streptosporangiaceae</taxon>
        <taxon>Nonomuraea</taxon>
    </lineage>
</organism>
<evidence type="ECO:0000313" key="2">
    <source>
        <dbReference type="Proteomes" id="UP001597097"/>
    </source>
</evidence>
<dbReference type="RefSeq" id="WP_219539145.1">
    <property type="nucleotide sequence ID" value="NZ_JAHKRM010000054.1"/>
</dbReference>
<proteinExistence type="predicted"/>
<accession>A0ABW4GZR6</accession>
<evidence type="ECO:0000313" key="1">
    <source>
        <dbReference type="EMBL" id="MFD1547711.1"/>
    </source>
</evidence>
<dbReference type="EMBL" id="JBHUCM010000082">
    <property type="protein sequence ID" value="MFD1547711.1"/>
    <property type="molecule type" value="Genomic_DNA"/>
</dbReference>
<sequence length="62" mass="6679">MTATRYQVTAPCVTHIPTQSSLSGRGGGTLVTLYCRQLLPDGVPEEKVRQLLDSGLITEFDG</sequence>
<dbReference type="Proteomes" id="UP001597097">
    <property type="component" value="Unassembled WGS sequence"/>
</dbReference>